<accession>A0A498ME59</accession>
<dbReference type="AlphaFoldDB" id="A0A498ME59"/>
<dbReference type="InterPro" id="IPR032549">
    <property type="entry name" value="DUF4939"/>
</dbReference>
<organism evidence="3 5">
    <name type="scientific">Labeo rohita</name>
    <name type="common">Indian major carp</name>
    <name type="synonym">Cyprinus rohita</name>
    <dbReference type="NCBI Taxonomy" id="84645"/>
    <lineage>
        <taxon>Eukaryota</taxon>
        <taxon>Metazoa</taxon>
        <taxon>Chordata</taxon>
        <taxon>Craniata</taxon>
        <taxon>Vertebrata</taxon>
        <taxon>Euteleostomi</taxon>
        <taxon>Actinopterygii</taxon>
        <taxon>Neopterygii</taxon>
        <taxon>Teleostei</taxon>
        <taxon>Ostariophysi</taxon>
        <taxon>Cypriniformes</taxon>
        <taxon>Cyprinidae</taxon>
        <taxon>Labeoninae</taxon>
        <taxon>Labeonini</taxon>
        <taxon>Labeo</taxon>
    </lineage>
</organism>
<dbReference type="Pfam" id="PF16297">
    <property type="entry name" value="DUF4939"/>
    <property type="match status" value="1"/>
</dbReference>
<keyword evidence="5" id="KW-1185">Reference proteome</keyword>
<evidence type="ECO:0000259" key="2">
    <source>
        <dbReference type="Pfam" id="PF16297"/>
    </source>
</evidence>
<dbReference type="Proteomes" id="UP000290572">
    <property type="component" value="Unassembled WGS sequence"/>
</dbReference>
<dbReference type="EMBL" id="QBIY01005091">
    <property type="protein sequence ID" value="RXN38164.1"/>
    <property type="molecule type" value="Genomic_DNA"/>
</dbReference>
<evidence type="ECO:0000313" key="4">
    <source>
        <dbReference type="EMBL" id="RXN38164.1"/>
    </source>
</evidence>
<evidence type="ECO:0000313" key="5">
    <source>
        <dbReference type="Proteomes" id="UP000290572"/>
    </source>
</evidence>
<evidence type="ECO:0000256" key="1">
    <source>
        <dbReference type="SAM" id="MobiDB-lite"/>
    </source>
</evidence>
<reference evidence="3 5" key="1">
    <citation type="submission" date="2018-03" db="EMBL/GenBank/DDBJ databases">
        <title>Draft genome sequence of Rohu Carp (Labeo rohita).</title>
        <authorList>
            <person name="Das P."/>
            <person name="Kushwaha B."/>
            <person name="Joshi C.G."/>
            <person name="Kumar D."/>
            <person name="Nagpure N.S."/>
            <person name="Sahoo L."/>
            <person name="Das S.P."/>
            <person name="Bit A."/>
            <person name="Patnaik S."/>
            <person name="Meher P.K."/>
            <person name="Jayasankar P."/>
            <person name="Koringa P.G."/>
            <person name="Patel N.V."/>
            <person name="Hinsu A.T."/>
            <person name="Kumar R."/>
            <person name="Pandey M."/>
            <person name="Agarwal S."/>
            <person name="Srivastava S."/>
            <person name="Singh M."/>
            <person name="Iquebal M.A."/>
            <person name="Jaiswal S."/>
            <person name="Angadi U.B."/>
            <person name="Kumar N."/>
            <person name="Raza M."/>
            <person name="Shah T.M."/>
            <person name="Rai A."/>
            <person name="Jena J.K."/>
        </authorList>
    </citation>
    <scope>NUCLEOTIDE SEQUENCE [LARGE SCALE GENOMIC DNA]</scope>
    <source>
        <strain evidence="3">DASCIFA01</strain>
        <tissue evidence="3">Testis</tissue>
    </source>
</reference>
<dbReference type="STRING" id="84645.A0A498ME59"/>
<protein>
    <submittedName>
        <fullName evidence="3">Pol poly</fullName>
    </submittedName>
</protein>
<feature type="domain" description="DUF4939" evidence="2">
    <location>
        <begin position="33"/>
        <end position="109"/>
    </location>
</feature>
<feature type="region of interest" description="Disordered" evidence="1">
    <location>
        <begin position="179"/>
        <end position="205"/>
    </location>
</feature>
<comment type="caution">
    <text evidence="3">The sequence shown here is derived from an EMBL/GenBank/DDBJ whole genome shotgun (WGS) entry which is preliminary data.</text>
</comment>
<proteinExistence type="predicted"/>
<feature type="compositionally biased region" description="Basic residues" evidence="1">
    <location>
        <begin position="186"/>
        <end position="196"/>
    </location>
</feature>
<sequence length="269" mass="29592">MLLVTELWQAVSSGGLSSPASYGNFLEPHSNSPPLYNGDPNSCRSFLAQCTLVFSLQAGCYATEEARIAFVLTLLTGQAREWGMAVWENQAPCCRSFRALNKEMTSLFDRSARGDEAAAQLSQLSQRRLASSLADPPLSSVRTALVCPVVPSPWVQEDPSPAPLVVAVEAAAPLEAADNAAAPHSWKQRRRRRKKTSSSLQDSEVVPERTADRGVVLALTKLLAFWRCPLTILPMWRCPLMILPMQQCPLTILPMRRCPLTVMTPKDMQ</sequence>
<gene>
    <name evidence="4" type="ORF">ROHU_001374</name>
    <name evidence="3" type="ORF">ROHU_027937</name>
</gene>
<name>A0A498ME59_LABRO</name>
<dbReference type="EMBL" id="QBIY01012829">
    <property type="protein sequence ID" value="RXN15775.1"/>
    <property type="molecule type" value="Genomic_DNA"/>
</dbReference>
<evidence type="ECO:0000313" key="3">
    <source>
        <dbReference type="EMBL" id="RXN15775.1"/>
    </source>
</evidence>